<protein>
    <submittedName>
        <fullName evidence="2">DivIVA domain-containing protein</fullName>
    </submittedName>
</protein>
<dbReference type="EMBL" id="JBHLYQ010000021">
    <property type="protein sequence ID" value="MFC0081221.1"/>
    <property type="molecule type" value="Genomic_DNA"/>
</dbReference>
<proteinExistence type="predicted"/>
<name>A0ABV6C317_9ACTN</name>
<keyword evidence="3" id="KW-1185">Reference proteome</keyword>
<dbReference type="Proteomes" id="UP001589788">
    <property type="component" value="Unassembled WGS sequence"/>
</dbReference>
<evidence type="ECO:0000256" key="1">
    <source>
        <dbReference type="SAM" id="MobiDB-lite"/>
    </source>
</evidence>
<feature type="compositionally biased region" description="Polar residues" evidence="1">
    <location>
        <begin position="21"/>
        <end position="32"/>
    </location>
</feature>
<feature type="region of interest" description="Disordered" evidence="1">
    <location>
        <begin position="89"/>
        <end position="116"/>
    </location>
</feature>
<gene>
    <name evidence="2" type="ORF">ACFFRE_03475</name>
</gene>
<dbReference type="NCBIfam" id="TIGR03544">
    <property type="entry name" value="DivI1A_domain"/>
    <property type="match status" value="1"/>
</dbReference>
<organism evidence="2 3">
    <name type="scientific">Aciditerrimonas ferrireducens</name>
    <dbReference type="NCBI Taxonomy" id="667306"/>
    <lineage>
        <taxon>Bacteria</taxon>
        <taxon>Bacillati</taxon>
        <taxon>Actinomycetota</taxon>
        <taxon>Acidimicrobiia</taxon>
        <taxon>Acidimicrobiales</taxon>
        <taxon>Acidimicrobiaceae</taxon>
        <taxon>Aciditerrimonas</taxon>
    </lineage>
</organism>
<dbReference type="Gene3D" id="6.10.250.660">
    <property type="match status" value="1"/>
</dbReference>
<sequence>MAARLRHPPFPDPRTPEGRATVSTGPTLSPSTPGIRPVRFHATWRGYDRQQVDAYVAHLHAMVDALRRRASEAEAAWHRLASQLLVPSAGCGAPSSAERTADPQGVGEPAALATRP</sequence>
<reference evidence="2 3" key="1">
    <citation type="submission" date="2024-09" db="EMBL/GenBank/DDBJ databases">
        <authorList>
            <person name="Sun Q."/>
            <person name="Mori K."/>
        </authorList>
    </citation>
    <scope>NUCLEOTIDE SEQUENCE [LARGE SCALE GENOMIC DNA]</scope>
    <source>
        <strain evidence="2 3">JCM 15389</strain>
    </source>
</reference>
<evidence type="ECO:0000313" key="3">
    <source>
        <dbReference type="Proteomes" id="UP001589788"/>
    </source>
</evidence>
<evidence type="ECO:0000313" key="2">
    <source>
        <dbReference type="EMBL" id="MFC0081221.1"/>
    </source>
</evidence>
<dbReference type="RefSeq" id="WP_377788252.1">
    <property type="nucleotide sequence ID" value="NZ_JBHLYQ010000021.1"/>
</dbReference>
<comment type="caution">
    <text evidence="2">The sequence shown here is derived from an EMBL/GenBank/DDBJ whole genome shotgun (WGS) entry which is preliminary data.</text>
</comment>
<feature type="region of interest" description="Disordered" evidence="1">
    <location>
        <begin position="1"/>
        <end position="34"/>
    </location>
</feature>
<accession>A0ABV6C317</accession>
<dbReference type="InterPro" id="IPR019933">
    <property type="entry name" value="DivIVA_domain"/>
</dbReference>